<dbReference type="GO" id="GO:0009098">
    <property type="term" value="P:L-leucine biosynthetic process"/>
    <property type="evidence" value="ECO:0007669"/>
    <property type="project" value="InterPro"/>
</dbReference>
<proteinExistence type="inferred from homology"/>
<dbReference type="EC" id="2.3.3.13" evidence="3"/>
<dbReference type="InterPro" id="IPR013785">
    <property type="entry name" value="Aldolase_TIM"/>
</dbReference>
<keyword evidence="8" id="KW-0100">Branched-chain amino acid biosynthesis</keyword>
<comment type="pathway">
    <text evidence="1">Amino-acid biosynthesis; L-isoleucine biosynthesis; 2-oxobutanoate from pyruvate: step 1/3.</text>
</comment>
<dbReference type="Pfam" id="PF08502">
    <property type="entry name" value="LeuA_dimer"/>
    <property type="match status" value="1"/>
</dbReference>
<name>A0AA35SUT7_GEOBA</name>
<dbReference type="InterPro" id="IPR002034">
    <property type="entry name" value="AIPM/Hcit_synth_CS"/>
</dbReference>
<evidence type="ECO:0000313" key="12">
    <source>
        <dbReference type="EMBL" id="CAI8035792.1"/>
    </source>
</evidence>
<dbReference type="CDD" id="cd07941">
    <property type="entry name" value="DRE_TIM_LeuA3"/>
    <property type="match status" value="1"/>
</dbReference>
<dbReference type="GO" id="GO:0003852">
    <property type="term" value="F:2-isopropylmalate synthase activity"/>
    <property type="evidence" value="ECO:0007669"/>
    <property type="project" value="UniProtKB-EC"/>
</dbReference>
<dbReference type="SUPFAM" id="SSF110921">
    <property type="entry name" value="2-isopropylmalate synthase LeuA, allosteric (dimerisation) domain"/>
    <property type="match status" value="1"/>
</dbReference>
<dbReference type="GO" id="GO:0009097">
    <property type="term" value="P:isoleucine biosynthetic process"/>
    <property type="evidence" value="ECO:0007669"/>
    <property type="project" value="UniProtKB-KW"/>
</dbReference>
<comment type="similarity">
    <text evidence="2 10">Belongs to the alpha-IPM synthase/homocitrate synthase family.</text>
</comment>
<feature type="domain" description="Pyruvate carboxyltransferase" evidence="11">
    <location>
        <begin position="2"/>
        <end position="267"/>
    </location>
</feature>
<accession>A0AA35SUT7</accession>
<evidence type="ECO:0000256" key="2">
    <source>
        <dbReference type="ARBA" id="ARBA00006154"/>
    </source>
</evidence>
<dbReference type="PANTHER" id="PTHR43538:SF1">
    <property type="entry name" value="(R)-CITRAMALATE SYNTHASE"/>
    <property type="match status" value="1"/>
</dbReference>
<reference evidence="12" key="1">
    <citation type="submission" date="2023-03" db="EMBL/GenBank/DDBJ databases">
        <authorList>
            <person name="Steffen K."/>
            <person name="Cardenas P."/>
        </authorList>
    </citation>
    <scope>NUCLEOTIDE SEQUENCE</scope>
</reference>
<evidence type="ECO:0000256" key="10">
    <source>
        <dbReference type="RuleBase" id="RU003523"/>
    </source>
</evidence>
<evidence type="ECO:0000256" key="8">
    <source>
        <dbReference type="ARBA" id="ARBA00023304"/>
    </source>
</evidence>
<keyword evidence="6" id="KW-0412">Isoleucine biosynthesis</keyword>
<dbReference type="InterPro" id="IPR036230">
    <property type="entry name" value="LeuA_allosteric_dom_sf"/>
</dbReference>
<dbReference type="Gene3D" id="3.20.20.70">
    <property type="entry name" value="Aldolase class I"/>
    <property type="match status" value="1"/>
</dbReference>
<dbReference type="GO" id="GO:0043714">
    <property type="term" value="F:(R)-citramalate synthase activity"/>
    <property type="evidence" value="ECO:0007669"/>
    <property type="project" value="UniProtKB-EC"/>
</dbReference>
<dbReference type="PANTHER" id="PTHR43538">
    <property type="entry name" value="ALPHA-IPM SYNTHASE/HOMOCITRATE SYNTHASE"/>
    <property type="match status" value="1"/>
</dbReference>
<dbReference type="InterPro" id="IPR013709">
    <property type="entry name" value="2-isopropylmalate_synth_dimer"/>
</dbReference>
<dbReference type="PROSITE" id="PS00816">
    <property type="entry name" value="AIPM_HOMOCIT_SYNTH_2"/>
    <property type="match status" value="1"/>
</dbReference>
<organism evidence="12 13">
    <name type="scientific">Geodia barretti</name>
    <name type="common">Barrett's horny sponge</name>
    <dbReference type="NCBI Taxonomy" id="519541"/>
    <lineage>
        <taxon>Eukaryota</taxon>
        <taxon>Metazoa</taxon>
        <taxon>Porifera</taxon>
        <taxon>Demospongiae</taxon>
        <taxon>Heteroscleromorpha</taxon>
        <taxon>Tetractinellida</taxon>
        <taxon>Astrophorina</taxon>
        <taxon>Geodiidae</taxon>
        <taxon>Geodia</taxon>
    </lineage>
</organism>
<evidence type="ECO:0000313" key="13">
    <source>
        <dbReference type="Proteomes" id="UP001174909"/>
    </source>
</evidence>
<dbReference type="NCBIfam" id="TIGR00977">
    <property type="entry name" value="citramal_synth"/>
    <property type="match status" value="1"/>
</dbReference>
<keyword evidence="7 10" id="KW-0808">Transferase</keyword>
<keyword evidence="13" id="KW-1185">Reference proteome</keyword>
<sequence>MLELYDTTLRDGNQGEGVSFSVEDKLLIIKALDRLGIHYIEGGYPGSNPKDMEFFKGAKSLQLQQAVVVPFGSTRHPRYQPGEDPNLLALLDTGARTVTIFGKSWELHATDVLRVTAQENIELIESSVRFLVENGREVIYDAEHFFDGYDDQPDYALQTLKAAAQAGARCVVLCDTNGGRLPLEIQEGVRAVIAEIGLPVGIHTHNDAGMGVANAILAVQAGAAHVQGTFNGYGERCGNANLASIIPTLKLKLGIDCISGEGLNQLTETSRLISELANLPHDERQPYVGSSAFAHKGGMHIDAVRKNSRTFEHIDPELVGNEQRILISDQAGKSAILKKIERRYPNYDKNSPEVIALFDRLKEAENEGYQYEAADASFELLTRTLLDGYQPFFDLLGFRVIIEKVKDHGIRSEATIKVMAPDGEVEHTAADGDGPVNALDSALRKALERFYPSLQEVHLTDYKVRVLDTQAGTGAKVRVLIEASDGREYWGTVGVSENIIQASWEALTDSLEYKLYKDSRET</sequence>
<dbReference type="Proteomes" id="UP001174909">
    <property type="component" value="Unassembled WGS sequence"/>
</dbReference>
<dbReference type="EC" id="2.3.3.21" evidence="9"/>
<dbReference type="InterPro" id="IPR005675">
    <property type="entry name" value="Citramal_synthase"/>
</dbReference>
<dbReference type="PROSITE" id="PS00815">
    <property type="entry name" value="AIPM_HOMOCIT_SYNTH_1"/>
    <property type="match status" value="1"/>
</dbReference>
<dbReference type="SMART" id="SM00917">
    <property type="entry name" value="LeuA_dimer"/>
    <property type="match status" value="1"/>
</dbReference>
<evidence type="ECO:0000256" key="1">
    <source>
        <dbReference type="ARBA" id="ARBA00004743"/>
    </source>
</evidence>
<evidence type="ECO:0000256" key="9">
    <source>
        <dbReference type="ARBA" id="ARBA00034330"/>
    </source>
</evidence>
<evidence type="ECO:0000256" key="7">
    <source>
        <dbReference type="ARBA" id="ARBA00022679"/>
    </source>
</evidence>
<evidence type="ECO:0000256" key="4">
    <source>
        <dbReference type="ARBA" id="ARBA00022325"/>
    </source>
</evidence>
<dbReference type="PROSITE" id="PS50991">
    <property type="entry name" value="PYR_CT"/>
    <property type="match status" value="1"/>
</dbReference>
<dbReference type="Gene3D" id="3.30.160.270">
    <property type="match status" value="1"/>
</dbReference>
<dbReference type="EMBL" id="CASHTH010002825">
    <property type="protein sequence ID" value="CAI8035792.1"/>
    <property type="molecule type" value="Genomic_DNA"/>
</dbReference>
<dbReference type="InterPro" id="IPR054691">
    <property type="entry name" value="LeuA/HCS_post-cat"/>
</dbReference>
<comment type="caution">
    <text evidence="12">The sequence shown here is derived from an EMBL/GenBank/DDBJ whole genome shotgun (WGS) entry which is preliminary data.</text>
</comment>
<dbReference type="Gene3D" id="1.10.238.260">
    <property type="match status" value="1"/>
</dbReference>
<evidence type="ECO:0000256" key="6">
    <source>
        <dbReference type="ARBA" id="ARBA00022624"/>
    </source>
</evidence>
<evidence type="ECO:0000256" key="3">
    <source>
        <dbReference type="ARBA" id="ARBA00012973"/>
    </source>
</evidence>
<protein>
    <recommendedName>
        <fullName evidence="4">(R)-citramalate synthase</fullName>
        <ecNumber evidence="3">2.3.3.13</ecNumber>
        <ecNumber evidence="9">2.3.3.21</ecNumber>
    </recommendedName>
</protein>
<keyword evidence="5" id="KW-0028">Amino-acid biosynthesis</keyword>
<dbReference type="InterPro" id="IPR000891">
    <property type="entry name" value="PYR_CT"/>
</dbReference>
<dbReference type="Pfam" id="PF00682">
    <property type="entry name" value="HMGL-like"/>
    <property type="match status" value="1"/>
</dbReference>
<evidence type="ECO:0000256" key="5">
    <source>
        <dbReference type="ARBA" id="ARBA00022605"/>
    </source>
</evidence>
<gene>
    <name evidence="12" type="ORF">GBAR_LOCUS20071</name>
</gene>
<evidence type="ECO:0000259" key="11">
    <source>
        <dbReference type="PROSITE" id="PS50991"/>
    </source>
</evidence>
<dbReference type="AlphaFoldDB" id="A0AA35SUT7"/>
<dbReference type="SUPFAM" id="SSF51569">
    <property type="entry name" value="Aldolase"/>
    <property type="match status" value="1"/>
</dbReference>
<dbReference type="Pfam" id="PF22617">
    <property type="entry name" value="HCS_D2"/>
    <property type="match status" value="1"/>
</dbReference>